<name>A0A151Z5D4_TIELA</name>
<feature type="compositionally biased region" description="Acidic residues" evidence="1">
    <location>
        <begin position="107"/>
        <end position="128"/>
    </location>
</feature>
<dbReference type="Proteomes" id="UP000076078">
    <property type="component" value="Unassembled WGS sequence"/>
</dbReference>
<dbReference type="AlphaFoldDB" id="A0A151Z5D4"/>
<feature type="compositionally biased region" description="Basic residues" evidence="1">
    <location>
        <begin position="147"/>
        <end position="170"/>
    </location>
</feature>
<evidence type="ECO:0000256" key="1">
    <source>
        <dbReference type="SAM" id="MobiDB-lite"/>
    </source>
</evidence>
<feature type="compositionally biased region" description="Basic and acidic residues" evidence="1">
    <location>
        <begin position="425"/>
        <end position="441"/>
    </location>
</feature>
<keyword evidence="3" id="KW-1185">Reference proteome</keyword>
<sequence length="480" mass="54001">MTTSFREEELEIKKLLSQGGGTRVRRTAALATASMPIGTTKRKSKPKSDSEDDSDSKHITKKTKNSQSSSQRRTTVTSRKPKVPPPKNNKKRGSVASSDNDGNPSKDEEEEDEEEEEEEVESSEEESSEEKVKKVVKKKSSQSNIKKPTKPVSKKKAANGKNLKGKKVSTRKLDSSESDSDDDKPVKWNDKVNLAEAFDLHRVSEKSKKYTDPNEHVQRKLHEKKVQNELNTEKEIIRAFKENIEESPSKPSPISSDNDLTPYKAPKVNRLNPNYSASSTGTTATTGTTTTRASSQKNIQPSQELEDEEEEVVNDNVVDNQEDEVNKSTSNTSEVPFTMKSNKKLFEDPDQGKKKNLNEIDEQLDFDAKYLSNRPKSQPIEPLVESTITPPTEPPKDSTSTENVDKEITDNNNTNVNIKPLQNLDESHNKTVVQEDSHEQSFDSSIPNTQQINKHYEEYKDAIGSQAMDFELFKNTLKNK</sequence>
<feature type="compositionally biased region" description="Low complexity" evidence="1">
    <location>
        <begin position="65"/>
        <end position="78"/>
    </location>
</feature>
<evidence type="ECO:0000313" key="3">
    <source>
        <dbReference type="Proteomes" id="UP000076078"/>
    </source>
</evidence>
<accession>A0A151Z5D4</accession>
<proteinExistence type="predicted"/>
<organism evidence="2 3">
    <name type="scientific">Tieghemostelium lacteum</name>
    <name type="common">Slime mold</name>
    <name type="synonym">Dictyostelium lacteum</name>
    <dbReference type="NCBI Taxonomy" id="361077"/>
    <lineage>
        <taxon>Eukaryota</taxon>
        <taxon>Amoebozoa</taxon>
        <taxon>Evosea</taxon>
        <taxon>Eumycetozoa</taxon>
        <taxon>Dictyostelia</taxon>
        <taxon>Dictyosteliales</taxon>
        <taxon>Raperosteliaceae</taxon>
        <taxon>Tieghemostelium</taxon>
    </lineage>
</organism>
<protein>
    <submittedName>
        <fullName evidence="2">Myb domain-containing protein</fullName>
    </submittedName>
</protein>
<feature type="compositionally biased region" description="Acidic residues" evidence="1">
    <location>
        <begin position="304"/>
        <end position="313"/>
    </location>
</feature>
<comment type="caution">
    <text evidence="2">The sequence shown here is derived from an EMBL/GenBank/DDBJ whole genome shotgun (WGS) entry which is preliminary data.</text>
</comment>
<feature type="compositionally biased region" description="Basic and acidic residues" evidence="1">
    <location>
        <begin position="198"/>
        <end position="228"/>
    </location>
</feature>
<gene>
    <name evidence="2" type="ORF">DLAC_10390</name>
</gene>
<feature type="compositionally biased region" description="Basic and acidic residues" evidence="1">
    <location>
        <begin position="344"/>
        <end position="358"/>
    </location>
</feature>
<feature type="region of interest" description="Disordered" evidence="1">
    <location>
        <begin position="17"/>
        <end position="228"/>
    </location>
</feature>
<dbReference type="EMBL" id="LODT01000042">
    <property type="protein sequence ID" value="KYQ89148.1"/>
    <property type="molecule type" value="Genomic_DNA"/>
</dbReference>
<evidence type="ECO:0000313" key="2">
    <source>
        <dbReference type="EMBL" id="KYQ89148.1"/>
    </source>
</evidence>
<dbReference type="InParanoid" id="A0A151Z5D4"/>
<feature type="compositionally biased region" description="Low complexity" evidence="1">
    <location>
        <begin position="276"/>
        <end position="295"/>
    </location>
</feature>
<reference evidence="2 3" key="1">
    <citation type="submission" date="2015-12" db="EMBL/GenBank/DDBJ databases">
        <title>Dictyostelia acquired genes for synthesis and detection of signals that induce cell-type specialization by lateral gene transfer from prokaryotes.</title>
        <authorList>
            <person name="Gloeckner G."/>
            <person name="Schaap P."/>
        </authorList>
    </citation>
    <scope>NUCLEOTIDE SEQUENCE [LARGE SCALE GENOMIC DNA]</scope>
    <source>
        <strain evidence="2 3">TK</strain>
    </source>
</reference>
<feature type="region of interest" description="Disordered" evidence="1">
    <location>
        <begin position="241"/>
        <end position="448"/>
    </location>
</feature>